<sequence>MKIGTTIRAHRLQKGLSQGDIEKKTGLLRCYLSRVENGHTVPSLDTLSKIALALDLPIAQFFAEDSLGAVNTQHLSDEELRFLTQIRRYSTNLNESDRKLLLAMVKKFASTAVR</sequence>
<dbReference type="GO" id="GO:0005829">
    <property type="term" value="C:cytosol"/>
    <property type="evidence" value="ECO:0007669"/>
    <property type="project" value="TreeGrafter"/>
</dbReference>
<protein>
    <submittedName>
        <fullName evidence="3">Helix-turn-helix transcriptional regulator</fullName>
    </submittedName>
</protein>
<dbReference type="RefSeq" id="WP_348265094.1">
    <property type="nucleotide sequence ID" value="NZ_CP121196.1"/>
</dbReference>
<dbReference type="PROSITE" id="PS50943">
    <property type="entry name" value="HTH_CROC1"/>
    <property type="match status" value="1"/>
</dbReference>
<reference evidence="3" key="1">
    <citation type="submission" date="2023-03" db="EMBL/GenBank/DDBJ databases">
        <title>Edaphobacter sp.</title>
        <authorList>
            <person name="Huber K.J."/>
            <person name="Papendorf J."/>
            <person name="Pilke C."/>
            <person name="Bunk B."/>
            <person name="Sproeer C."/>
            <person name="Pester M."/>
        </authorList>
    </citation>
    <scope>NUCLEOTIDE SEQUENCE</scope>
    <source>
        <strain evidence="3">DSM 110680</strain>
    </source>
</reference>
<feature type="domain" description="HTH cro/C1-type" evidence="2">
    <location>
        <begin position="7"/>
        <end position="61"/>
    </location>
</feature>
<dbReference type="PANTHER" id="PTHR46797">
    <property type="entry name" value="HTH-TYPE TRANSCRIPTIONAL REGULATOR"/>
    <property type="match status" value="1"/>
</dbReference>
<dbReference type="Gene3D" id="1.10.260.40">
    <property type="entry name" value="lambda repressor-like DNA-binding domains"/>
    <property type="match status" value="1"/>
</dbReference>
<dbReference type="GO" id="GO:0003700">
    <property type="term" value="F:DNA-binding transcription factor activity"/>
    <property type="evidence" value="ECO:0007669"/>
    <property type="project" value="TreeGrafter"/>
</dbReference>
<dbReference type="PANTHER" id="PTHR46797:SF1">
    <property type="entry name" value="METHYLPHOSPHONATE SYNTHASE"/>
    <property type="match status" value="1"/>
</dbReference>
<accession>A0AAU7DRG9</accession>
<name>A0AAU7DRG9_9BACT</name>
<proteinExistence type="predicted"/>
<dbReference type="GO" id="GO:0003677">
    <property type="term" value="F:DNA binding"/>
    <property type="evidence" value="ECO:0007669"/>
    <property type="project" value="UniProtKB-KW"/>
</dbReference>
<dbReference type="InterPro" id="IPR050807">
    <property type="entry name" value="TransReg_Diox_bact_type"/>
</dbReference>
<gene>
    <name evidence="3" type="ORF">P8935_11260</name>
</gene>
<evidence type="ECO:0000256" key="1">
    <source>
        <dbReference type="ARBA" id="ARBA00023125"/>
    </source>
</evidence>
<keyword evidence="1" id="KW-0238">DNA-binding</keyword>
<dbReference type="AlphaFoldDB" id="A0AAU7DRG9"/>
<dbReference type="CDD" id="cd00093">
    <property type="entry name" value="HTH_XRE"/>
    <property type="match status" value="1"/>
</dbReference>
<evidence type="ECO:0000259" key="2">
    <source>
        <dbReference type="PROSITE" id="PS50943"/>
    </source>
</evidence>
<dbReference type="SUPFAM" id="SSF47413">
    <property type="entry name" value="lambda repressor-like DNA-binding domains"/>
    <property type="match status" value="1"/>
</dbReference>
<dbReference type="SMART" id="SM00530">
    <property type="entry name" value="HTH_XRE"/>
    <property type="match status" value="1"/>
</dbReference>
<dbReference type="InterPro" id="IPR001387">
    <property type="entry name" value="Cro/C1-type_HTH"/>
</dbReference>
<evidence type="ECO:0000313" key="3">
    <source>
        <dbReference type="EMBL" id="XBH19872.1"/>
    </source>
</evidence>
<organism evidence="3">
    <name type="scientific">Telmatobacter sp. DSM 110680</name>
    <dbReference type="NCBI Taxonomy" id="3036704"/>
    <lineage>
        <taxon>Bacteria</taxon>
        <taxon>Pseudomonadati</taxon>
        <taxon>Acidobacteriota</taxon>
        <taxon>Terriglobia</taxon>
        <taxon>Terriglobales</taxon>
        <taxon>Acidobacteriaceae</taxon>
        <taxon>Telmatobacter</taxon>
    </lineage>
</organism>
<dbReference type="Pfam" id="PF01381">
    <property type="entry name" value="HTH_3"/>
    <property type="match status" value="1"/>
</dbReference>
<dbReference type="InterPro" id="IPR010982">
    <property type="entry name" value="Lambda_DNA-bd_dom_sf"/>
</dbReference>
<dbReference type="EMBL" id="CP121196">
    <property type="protein sequence ID" value="XBH19872.1"/>
    <property type="molecule type" value="Genomic_DNA"/>
</dbReference>